<dbReference type="GO" id="GO:0042981">
    <property type="term" value="P:regulation of apoptotic process"/>
    <property type="evidence" value="ECO:0007669"/>
    <property type="project" value="InterPro"/>
</dbReference>
<dbReference type="PANTHER" id="PTHR47688">
    <property type="entry name" value="NLR FAMILY CARD DOMAIN-CONTAINING PROTEIN 4"/>
    <property type="match status" value="1"/>
</dbReference>
<sequence>MNFIKENSQALIQRMGMTIIKQVVDELFVMKVLNFEEVSTICCEKVEQDAARGIVHMILKKGSEACNLFLKFLEKWDYSLFQDLNGQSGLTDSLGNLKNLMKLMLDNIKMNEEDAIKLAEGLTNLKNMCLLRLTHLSDIGEGMDYIAKSLSAEPCDLEEIQLVSCCLTARAVKTLAQNLHNLAKLSILDLSENHLEEDGNEALRALIDRLHVLEQLSVLMLPWGSDVRVSLARLLEQLEGAPQLTKLGLKNWRLTDAEIRILGAFFEKNPLKNFQQLDLTGNCVSSDGWLTFMGVFENLKQLVFFDFSTERFLPDAALVRKLGHALSKLTFLQEARLVGWQFDDDDVSVIKGSFKLVTA</sequence>
<dbReference type="InterPro" id="IPR042220">
    <property type="entry name" value="NLRC4"/>
</dbReference>
<dbReference type="SMART" id="SM00368">
    <property type="entry name" value="LRR_RI"/>
    <property type="match status" value="3"/>
</dbReference>
<reference evidence="2 3" key="1">
    <citation type="journal article" date="2020" name="Nature">
        <title>Six reference-quality genomes reveal evolution of bat adaptations.</title>
        <authorList>
            <person name="Jebb D."/>
            <person name="Huang Z."/>
            <person name="Pippel M."/>
            <person name="Hughes G.M."/>
            <person name="Lavrichenko K."/>
            <person name="Devanna P."/>
            <person name="Winkler S."/>
            <person name="Jermiin L.S."/>
            <person name="Skirmuntt E.C."/>
            <person name="Katzourakis A."/>
            <person name="Burkitt-Gray L."/>
            <person name="Ray D.A."/>
            <person name="Sullivan K.A.M."/>
            <person name="Roscito J.G."/>
            <person name="Kirilenko B.M."/>
            <person name="Davalos L.M."/>
            <person name="Corthals A.P."/>
            <person name="Power M.L."/>
            <person name="Jones G."/>
            <person name="Ransome R.D."/>
            <person name="Dechmann D.K.N."/>
            <person name="Locatelli A.G."/>
            <person name="Puechmaille S.J."/>
            <person name="Fedrigo O."/>
            <person name="Jarvis E.D."/>
            <person name="Hiller M."/>
            <person name="Vernes S.C."/>
            <person name="Myers E.W."/>
            <person name="Teeling E.C."/>
        </authorList>
    </citation>
    <scope>NUCLEOTIDE SEQUENCE [LARGE SCALE GENOMIC DNA]</scope>
    <source>
        <strain evidence="2">MPipKuh1</strain>
        <tissue evidence="2">Flight muscle</tissue>
    </source>
</reference>
<comment type="caution">
    <text evidence="2">The sequence shown here is derived from an EMBL/GenBank/DDBJ whole genome shotgun (WGS) entry which is preliminary data.</text>
</comment>
<evidence type="ECO:0000313" key="2">
    <source>
        <dbReference type="EMBL" id="KAF6329131.1"/>
    </source>
</evidence>
<dbReference type="Proteomes" id="UP000558488">
    <property type="component" value="Unassembled WGS sequence"/>
</dbReference>
<dbReference type="InterPro" id="IPR011029">
    <property type="entry name" value="DEATH-like_dom_sf"/>
</dbReference>
<dbReference type="Gene3D" id="3.80.10.10">
    <property type="entry name" value="Ribonuclease Inhibitor"/>
    <property type="match status" value="1"/>
</dbReference>
<dbReference type="PROSITE" id="PS50209">
    <property type="entry name" value="CARD"/>
    <property type="match status" value="1"/>
</dbReference>
<dbReference type="PANTHER" id="PTHR47688:SF1">
    <property type="entry name" value="NLR FAMILY CARD DOMAIN-CONTAINING PROTEIN 4"/>
    <property type="match status" value="1"/>
</dbReference>
<dbReference type="EMBL" id="JACAGB010000013">
    <property type="protein sequence ID" value="KAF6329131.1"/>
    <property type="molecule type" value="Genomic_DNA"/>
</dbReference>
<dbReference type="GO" id="GO:0016045">
    <property type="term" value="P:detection of bacterium"/>
    <property type="evidence" value="ECO:0007669"/>
    <property type="project" value="TreeGrafter"/>
</dbReference>
<name>A0A7J7VVX5_PIPKU</name>
<dbReference type="InterPro" id="IPR001315">
    <property type="entry name" value="CARD"/>
</dbReference>
<gene>
    <name evidence="2" type="ORF">mPipKuh1_012415</name>
</gene>
<dbReference type="FunFam" id="3.80.10.10:FF:000364">
    <property type="entry name" value="NLR family CARD domain containing 4"/>
    <property type="match status" value="1"/>
</dbReference>
<proteinExistence type="predicted"/>
<dbReference type="SUPFAM" id="SSF52047">
    <property type="entry name" value="RNI-like"/>
    <property type="match status" value="1"/>
</dbReference>
<evidence type="ECO:0000259" key="1">
    <source>
        <dbReference type="PROSITE" id="PS50209"/>
    </source>
</evidence>
<protein>
    <submittedName>
        <fullName evidence="2">NLR family CARD domain containing 4</fullName>
    </submittedName>
</protein>
<dbReference type="InterPro" id="IPR032675">
    <property type="entry name" value="LRR_dom_sf"/>
</dbReference>
<dbReference type="FunFam" id="1.10.533.10:FF:000068">
    <property type="entry name" value="NLR family CARD domain containing 4"/>
    <property type="match status" value="1"/>
</dbReference>
<dbReference type="SUPFAM" id="SSF47986">
    <property type="entry name" value="DEATH domain"/>
    <property type="match status" value="1"/>
</dbReference>
<dbReference type="GO" id="GO:0042742">
    <property type="term" value="P:defense response to bacterium"/>
    <property type="evidence" value="ECO:0007669"/>
    <property type="project" value="TreeGrafter"/>
</dbReference>
<dbReference type="AlphaFoldDB" id="A0A7J7VVX5"/>
<evidence type="ECO:0000313" key="3">
    <source>
        <dbReference type="Proteomes" id="UP000558488"/>
    </source>
</evidence>
<dbReference type="Pfam" id="PF00619">
    <property type="entry name" value="CARD"/>
    <property type="match status" value="1"/>
</dbReference>
<feature type="domain" description="CARD" evidence="1">
    <location>
        <begin position="1"/>
        <end position="88"/>
    </location>
</feature>
<accession>A0A7J7VVX5</accession>
<organism evidence="2 3">
    <name type="scientific">Pipistrellus kuhlii</name>
    <name type="common">Kuhl's pipistrelle</name>
    <dbReference type="NCBI Taxonomy" id="59472"/>
    <lineage>
        <taxon>Eukaryota</taxon>
        <taxon>Metazoa</taxon>
        <taxon>Chordata</taxon>
        <taxon>Craniata</taxon>
        <taxon>Vertebrata</taxon>
        <taxon>Euteleostomi</taxon>
        <taxon>Mammalia</taxon>
        <taxon>Eutheria</taxon>
        <taxon>Laurasiatheria</taxon>
        <taxon>Chiroptera</taxon>
        <taxon>Yangochiroptera</taxon>
        <taxon>Vespertilionidae</taxon>
        <taxon>Pipistrellus</taxon>
    </lineage>
</organism>
<keyword evidence="3" id="KW-1185">Reference proteome</keyword>